<dbReference type="PANTHER" id="PTHR10582">
    <property type="entry name" value="TRANSIENT RECEPTOR POTENTIAL ION CHANNEL PROTEIN"/>
    <property type="match status" value="1"/>
</dbReference>
<evidence type="ECO:0000256" key="5">
    <source>
        <dbReference type="ARBA" id="ARBA00023136"/>
    </source>
</evidence>
<keyword evidence="5 6" id="KW-0472">Membrane</keyword>
<keyword evidence="10" id="KW-1185">Reference proteome</keyword>
<feature type="transmembrane region" description="Helical" evidence="6">
    <location>
        <begin position="63"/>
        <end position="82"/>
    </location>
</feature>
<reference evidence="9 10" key="1">
    <citation type="submission" date="2014-11" db="EMBL/GenBank/DDBJ databases">
        <authorList>
            <person name="Zhu J."/>
            <person name="Qi W."/>
            <person name="Song R."/>
        </authorList>
    </citation>
    <scope>NUCLEOTIDE SEQUENCE [LARGE SCALE GENOMIC DNA]</scope>
</reference>
<evidence type="ECO:0000313" key="10">
    <source>
        <dbReference type="Proteomes" id="UP000041254"/>
    </source>
</evidence>
<evidence type="ECO:0000256" key="7">
    <source>
        <dbReference type="SAM" id="SignalP"/>
    </source>
</evidence>
<evidence type="ECO:0000256" key="1">
    <source>
        <dbReference type="ARBA" id="ARBA00004141"/>
    </source>
</evidence>
<feature type="chain" id="PRO_5005187117" description="Ion transport domain-containing protein" evidence="7">
    <location>
        <begin position="18"/>
        <end position="183"/>
    </location>
</feature>
<proteinExistence type="predicted"/>
<dbReference type="VEuPathDB" id="CryptoDB:Vbra_7377"/>
<evidence type="ECO:0000259" key="8">
    <source>
        <dbReference type="Pfam" id="PF00520"/>
    </source>
</evidence>
<feature type="transmembrane region" description="Helical" evidence="6">
    <location>
        <begin position="128"/>
        <end position="149"/>
    </location>
</feature>
<organism evidence="9 10">
    <name type="scientific">Vitrella brassicaformis (strain CCMP3155)</name>
    <dbReference type="NCBI Taxonomy" id="1169540"/>
    <lineage>
        <taxon>Eukaryota</taxon>
        <taxon>Sar</taxon>
        <taxon>Alveolata</taxon>
        <taxon>Colpodellida</taxon>
        <taxon>Vitrellaceae</taxon>
        <taxon>Vitrella</taxon>
    </lineage>
</organism>
<dbReference type="InParanoid" id="A0A0G4EH57"/>
<keyword evidence="7" id="KW-0732">Signal</keyword>
<dbReference type="InterPro" id="IPR024862">
    <property type="entry name" value="TRPV"/>
</dbReference>
<comment type="subcellular location">
    <subcellularLocation>
        <location evidence="1">Membrane</location>
        <topology evidence="1">Multi-pass membrane protein</topology>
    </subcellularLocation>
</comment>
<keyword evidence="3" id="KW-0677">Repeat</keyword>
<dbReference type="PhylomeDB" id="A0A0G4EH57"/>
<dbReference type="AlphaFoldDB" id="A0A0G4EH57"/>
<evidence type="ECO:0000256" key="4">
    <source>
        <dbReference type="ARBA" id="ARBA00022989"/>
    </source>
</evidence>
<dbReference type="PANTHER" id="PTHR10582:SF2">
    <property type="entry name" value="INACTIVE"/>
    <property type="match status" value="1"/>
</dbReference>
<feature type="domain" description="Ion transport" evidence="8">
    <location>
        <begin position="4"/>
        <end position="172"/>
    </location>
</feature>
<protein>
    <recommendedName>
        <fullName evidence="8">Ion transport domain-containing protein</fullName>
    </recommendedName>
</protein>
<keyword evidence="2 6" id="KW-0812">Transmembrane</keyword>
<dbReference type="GO" id="GO:0098703">
    <property type="term" value="P:calcium ion import across plasma membrane"/>
    <property type="evidence" value="ECO:0007669"/>
    <property type="project" value="TreeGrafter"/>
</dbReference>
<evidence type="ECO:0000313" key="9">
    <source>
        <dbReference type="EMBL" id="CEL94704.1"/>
    </source>
</evidence>
<dbReference type="Proteomes" id="UP000041254">
    <property type="component" value="Unassembled WGS sequence"/>
</dbReference>
<dbReference type="EMBL" id="CDMY01000225">
    <property type="protein sequence ID" value="CEL94704.1"/>
    <property type="molecule type" value="Genomic_DNA"/>
</dbReference>
<feature type="transmembrane region" description="Helical" evidence="6">
    <location>
        <begin position="94"/>
        <end position="121"/>
    </location>
</feature>
<name>A0A0G4EH57_VITBC</name>
<accession>A0A0G4EH57</accession>
<keyword evidence="4 6" id="KW-1133">Transmembrane helix</keyword>
<dbReference type="GO" id="GO:0005216">
    <property type="term" value="F:monoatomic ion channel activity"/>
    <property type="evidence" value="ECO:0007669"/>
    <property type="project" value="InterPro"/>
</dbReference>
<gene>
    <name evidence="9" type="ORF">Vbra_7377</name>
</gene>
<dbReference type="GO" id="GO:0005886">
    <property type="term" value="C:plasma membrane"/>
    <property type="evidence" value="ECO:0007669"/>
    <property type="project" value="TreeGrafter"/>
</dbReference>
<evidence type="ECO:0000256" key="3">
    <source>
        <dbReference type="ARBA" id="ARBA00022737"/>
    </source>
</evidence>
<evidence type="ECO:0000256" key="6">
    <source>
        <dbReference type="SAM" id="Phobius"/>
    </source>
</evidence>
<dbReference type="STRING" id="1169540.A0A0G4EH57"/>
<evidence type="ECO:0000256" key="2">
    <source>
        <dbReference type="ARBA" id="ARBA00022692"/>
    </source>
</evidence>
<feature type="transmembrane region" description="Helical" evidence="6">
    <location>
        <begin position="30"/>
        <end position="51"/>
    </location>
</feature>
<dbReference type="Gene3D" id="1.10.287.70">
    <property type="match status" value="1"/>
</dbReference>
<dbReference type="Pfam" id="PF00520">
    <property type="entry name" value="Ion_trans"/>
    <property type="match status" value="1"/>
</dbReference>
<feature type="signal peptide" evidence="7">
    <location>
        <begin position="1"/>
        <end position="17"/>
    </location>
</feature>
<dbReference type="InterPro" id="IPR005821">
    <property type="entry name" value="Ion_trans_dom"/>
</dbReference>
<sequence>MLLMVALVLLHIESIKGDSGMMMAGVWPSVWLWGALLTGTGFIVQEIFQGVRLKAAYWADSWNYVDFASGVSIAAFIAIHFMRYSAEAEVSSGIVIALLFALRLVQTASLQPAVGPLILAIVRMLSDISMFLCLYVYILLVFAVVFTLLSSDEDHQYFGSLAKATLTLYSMTPTQREPPAVIY</sequence>